<keyword evidence="10" id="KW-1185">Reference proteome</keyword>
<evidence type="ECO:0000313" key="10">
    <source>
        <dbReference type="Proteomes" id="UP000502996"/>
    </source>
</evidence>
<dbReference type="NCBIfam" id="TIGR01145">
    <property type="entry name" value="ATP_synt_delta"/>
    <property type="match status" value="1"/>
</dbReference>
<keyword evidence="5 8" id="KW-0472">Membrane</keyword>
<proteinExistence type="inferred from homology"/>
<keyword evidence="6 8" id="KW-0139">CF(1)</keyword>
<dbReference type="Pfam" id="PF00213">
    <property type="entry name" value="OSCP"/>
    <property type="match status" value="1"/>
</dbReference>
<evidence type="ECO:0000256" key="1">
    <source>
        <dbReference type="ARBA" id="ARBA00004370"/>
    </source>
</evidence>
<evidence type="ECO:0000256" key="6">
    <source>
        <dbReference type="ARBA" id="ARBA00023196"/>
    </source>
</evidence>
<dbReference type="PROSITE" id="PS00389">
    <property type="entry name" value="ATPASE_DELTA"/>
    <property type="match status" value="1"/>
</dbReference>
<dbReference type="RefSeq" id="WP_165234103.1">
    <property type="nucleotide sequence ID" value="NZ_CP049257.1"/>
</dbReference>
<evidence type="ECO:0000256" key="5">
    <source>
        <dbReference type="ARBA" id="ARBA00023136"/>
    </source>
</evidence>
<dbReference type="NCBIfam" id="NF009967">
    <property type="entry name" value="PRK13430.1"/>
    <property type="match status" value="1"/>
</dbReference>
<evidence type="ECO:0000256" key="8">
    <source>
        <dbReference type="HAMAP-Rule" id="MF_01416"/>
    </source>
</evidence>
<dbReference type="InterPro" id="IPR020781">
    <property type="entry name" value="ATPase_OSCP/d_CS"/>
</dbReference>
<dbReference type="EMBL" id="CP049257">
    <property type="protein sequence ID" value="QIG43828.1"/>
    <property type="molecule type" value="Genomic_DNA"/>
</dbReference>
<comment type="subcellular location">
    <subcellularLocation>
        <location evidence="8">Cell membrane</location>
        <topology evidence="8">Peripheral membrane protein</topology>
    </subcellularLocation>
    <subcellularLocation>
        <location evidence="1">Membrane</location>
    </subcellularLocation>
</comment>
<dbReference type="GO" id="GO:0005886">
    <property type="term" value="C:plasma membrane"/>
    <property type="evidence" value="ECO:0007669"/>
    <property type="project" value="UniProtKB-SubCell"/>
</dbReference>
<dbReference type="InterPro" id="IPR000711">
    <property type="entry name" value="ATPase_OSCP/dsu"/>
</dbReference>
<evidence type="ECO:0000256" key="7">
    <source>
        <dbReference type="ARBA" id="ARBA00023310"/>
    </source>
</evidence>
<dbReference type="HAMAP" id="MF_01416">
    <property type="entry name" value="ATP_synth_delta_bact"/>
    <property type="match status" value="1"/>
</dbReference>
<dbReference type="Proteomes" id="UP000502996">
    <property type="component" value="Chromosome"/>
</dbReference>
<dbReference type="GO" id="GO:0045259">
    <property type="term" value="C:proton-transporting ATP synthase complex"/>
    <property type="evidence" value="ECO:0007669"/>
    <property type="project" value="UniProtKB-KW"/>
</dbReference>
<dbReference type="KEGG" id="nano:G5V58_14565"/>
<gene>
    <name evidence="8" type="primary">atpH</name>
    <name evidence="9" type="ORF">G5V58_14565</name>
</gene>
<sequence length="267" mass="27870">MLRGASADALAELSQQATGTRTLADAATLGSQLFGVADVVRRDAALRRAMTDSSVEPEAKSGLARAVFGNALDEPALALVADAASRRWISGNDLPDALEQVAVAATVRSAGAQGNQVGDELFSVKQIVAHDVALRGALSDHSRSAADRSALLLGLLGGKTLPATEVLVGQAVTRGRGTVESALQEYLDLAAEALDEGVATVHTARELTADEQQRLVAALKKQYARDIQLHVVVDPELIGGLRVEIGDDVIDGTVANRLDDARRRLAG</sequence>
<comment type="function">
    <text evidence="8">F(1)F(0) ATP synthase produces ATP from ADP in the presence of a proton or sodium gradient. F-type ATPases consist of two structural domains, F(1) containing the extramembraneous catalytic core and F(0) containing the membrane proton channel, linked together by a central stalk and a peripheral stalk. During catalysis, ATP synthesis in the catalytic domain of F(1) is coupled via a rotary mechanism of the central stalk subunits to proton translocation.</text>
</comment>
<keyword evidence="3 8" id="KW-0375">Hydrogen ion transport</keyword>
<evidence type="ECO:0000256" key="3">
    <source>
        <dbReference type="ARBA" id="ARBA00022781"/>
    </source>
</evidence>
<comment type="function">
    <text evidence="8">This protein is part of the stalk that links CF(0) to CF(1). It either transmits conformational changes from CF(0) to CF(1) or is implicated in proton conduction.</text>
</comment>
<protein>
    <recommendedName>
        <fullName evidence="8">ATP synthase subunit delta</fullName>
    </recommendedName>
    <alternativeName>
        <fullName evidence="8">ATP synthase F(1) sector subunit delta</fullName>
    </alternativeName>
    <alternativeName>
        <fullName evidence="8">F-type ATPase subunit delta</fullName>
        <shortName evidence="8">F-ATPase subunit delta</shortName>
    </alternativeName>
</protein>
<keyword evidence="2 8" id="KW-0813">Transport</keyword>
<evidence type="ECO:0000256" key="4">
    <source>
        <dbReference type="ARBA" id="ARBA00023065"/>
    </source>
</evidence>
<keyword evidence="4 8" id="KW-0406">Ion transport</keyword>
<evidence type="ECO:0000313" key="9">
    <source>
        <dbReference type="EMBL" id="QIG43828.1"/>
    </source>
</evidence>
<comment type="similarity">
    <text evidence="8">Belongs to the ATPase delta chain family.</text>
</comment>
<organism evidence="9 10">
    <name type="scientific">Nocardioides anomalus</name>
    <dbReference type="NCBI Taxonomy" id="2712223"/>
    <lineage>
        <taxon>Bacteria</taxon>
        <taxon>Bacillati</taxon>
        <taxon>Actinomycetota</taxon>
        <taxon>Actinomycetes</taxon>
        <taxon>Propionibacteriales</taxon>
        <taxon>Nocardioidaceae</taxon>
        <taxon>Nocardioides</taxon>
    </lineage>
</organism>
<reference evidence="9 10" key="1">
    <citation type="submission" date="2020-02" db="EMBL/GenBank/DDBJ databases">
        <title>Full genome sequence of Nocardioides sp. R-3366.</title>
        <authorList>
            <person name="Im W.-T."/>
        </authorList>
    </citation>
    <scope>NUCLEOTIDE SEQUENCE [LARGE SCALE GENOMIC DNA]</scope>
    <source>
        <strain evidence="9 10">R-3366</strain>
    </source>
</reference>
<evidence type="ECO:0000256" key="2">
    <source>
        <dbReference type="ARBA" id="ARBA00022448"/>
    </source>
</evidence>
<dbReference type="AlphaFoldDB" id="A0A6G6WES1"/>
<keyword evidence="8" id="KW-1003">Cell membrane</keyword>
<accession>A0A6G6WES1</accession>
<dbReference type="GO" id="GO:0046933">
    <property type="term" value="F:proton-transporting ATP synthase activity, rotational mechanism"/>
    <property type="evidence" value="ECO:0007669"/>
    <property type="project" value="UniProtKB-UniRule"/>
</dbReference>
<keyword evidence="7 8" id="KW-0066">ATP synthesis</keyword>
<dbReference type="PANTHER" id="PTHR11910">
    <property type="entry name" value="ATP SYNTHASE DELTA CHAIN"/>
    <property type="match status" value="1"/>
</dbReference>
<name>A0A6G6WES1_9ACTN</name>